<dbReference type="EMBL" id="CADEAL010004207">
    <property type="protein sequence ID" value="CAB1454340.1"/>
    <property type="molecule type" value="Genomic_DNA"/>
</dbReference>
<gene>
    <name evidence="1" type="ORF">PLEPLA_LOCUS42104</name>
</gene>
<evidence type="ECO:0000313" key="2">
    <source>
        <dbReference type="Proteomes" id="UP001153269"/>
    </source>
</evidence>
<proteinExistence type="predicted"/>
<dbReference type="AlphaFoldDB" id="A0A9N7VRD6"/>
<keyword evidence="2" id="KW-1185">Reference proteome</keyword>
<comment type="caution">
    <text evidence="1">The sequence shown here is derived from an EMBL/GenBank/DDBJ whole genome shotgun (WGS) entry which is preliminary data.</text>
</comment>
<reference evidence="1" key="1">
    <citation type="submission" date="2020-03" db="EMBL/GenBank/DDBJ databases">
        <authorList>
            <person name="Weist P."/>
        </authorList>
    </citation>
    <scope>NUCLEOTIDE SEQUENCE</scope>
</reference>
<dbReference type="Proteomes" id="UP001153269">
    <property type="component" value="Unassembled WGS sequence"/>
</dbReference>
<evidence type="ECO:0000313" key="1">
    <source>
        <dbReference type="EMBL" id="CAB1454340.1"/>
    </source>
</evidence>
<sequence>MDFISSYTHIWRSVHQMTSFRREFTSLCCHTVAPSASNRVPLFSGDVWAAPSIPGRPSANTHPPSPASCTVHSSSTRRRMCYICCMIAGCVCMKRTKV</sequence>
<organism evidence="1 2">
    <name type="scientific">Pleuronectes platessa</name>
    <name type="common">European plaice</name>
    <dbReference type="NCBI Taxonomy" id="8262"/>
    <lineage>
        <taxon>Eukaryota</taxon>
        <taxon>Metazoa</taxon>
        <taxon>Chordata</taxon>
        <taxon>Craniata</taxon>
        <taxon>Vertebrata</taxon>
        <taxon>Euteleostomi</taxon>
        <taxon>Actinopterygii</taxon>
        <taxon>Neopterygii</taxon>
        <taxon>Teleostei</taxon>
        <taxon>Neoteleostei</taxon>
        <taxon>Acanthomorphata</taxon>
        <taxon>Carangaria</taxon>
        <taxon>Pleuronectiformes</taxon>
        <taxon>Pleuronectoidei</taxon>
        <taxon>Pleuronectidae</taxon>
        <taxon>Pleuronectes</taxon>
    </lineage>
</organism>
<protein>
    <submittedName>
        <fullName evidence="1">Uncharacterized protein</fullName>
    </submittedName>
</protein>
<name>A0A9N7VRD6_PLEPL</name>
<accession>A0A9N7VRD6</accession>